<dbReference type="PANTHER" id="PTHR36503:SF2">
    <property type="entry name" value="BLR2408 PROTEIN"/>
    <property type="match status" value="1"/>
</dbReference>
<keyword evidence="3" id="KW-1185">Reference proteome</keyword>
<comment type="caution">
    <text evidence="2">The sequence shown here is derived from an EMBL/GenBank/DDBJ whole genome shotgun (WGS) entry which is preliminary data.</text>
</comment>
<sequence>MSKMIFVNLPVTDLARSMAFYTAAGFTNEPRFTDDTAAAMQWSEHIIVMILTHEKWKSFTDKPIPDAHQTAQVALCISMESREAVDAIVTAAAANGGKADPNPPQDYGVMYGRSFEDPDGHVWEPMWMDPKMATGEIEPPAHTPA</sequence>
<evidence type="ECO:0000259" key="1">
    <source>
        <dbReference type="PROSITE" id="PS51819"/>
    </source>
</evidence>
<evidence type="ECO:0000313" key="3">
    <source>
        <dbReference type="Proteomes" id="UP000265366"/>
    </source>
</evidence>
<dbReference type="Pfam" id="PF00903">
    <property type="entry name" value="Glyoxalase"/>
    <property type="match status" value="1"/>
</dbReference>
<feature type="domain" description="VOC" evidence="1">
    <location>
        <begin position="3"/>
        <end position="128"/>
    </location>
</feature>
<dbReference type="OrthoDB" id="9798430at2"/>
<dbReference type="EMBL" id="QXFM01000027">
    <property type="protein sequence ID" value="RIV91134.1"/>
    <property type="molecule type" value="Genomic_DNA"/>
</dbReference>
<dbReference type="AlphaFoldDB" id="A0A3A1PDX8"/>
<dbReference type="SUPFAM" id="SSF54593">
    <property type="entry name" value="Glyoxalase/Bleomycin resistance protein/Dihydroxybiphenyl dioxygenase"/>
    <property type="match status" value="1"/>
</dbReference>
<reference evidence="2 3" key="1">
    <citation type="submission" date="2018-08" db="EMBL/GenBank/DDBJ databases">
        <title>Erythrobacter zhengii sp.nov., a bacterium isolated from deep-sea sediment.</title>
        <authorList>
            <person name="Fang C."/>
            <person name="Wu Y.-H."/>
            <person name="Sun C."/>
            <person name="Wang H."/>
            <person name="Cheng H."/>
            <person name="Meng F.-X."/>
            <person name="Wang C.-S."/>
            <person name="Xu X.-W."/>
        </authorList>
    </citation>
    <scope>NUCLEOTIDE SEQUENCE [LARGE SCALE GENOMIC DNA]</scope>
    <source>
        <strain evidence="2 3">CCTCC AB 2015396</strain>
    </source>
</reference>
<dbReference type="InterPro" id="IPR029068">
    <property type="entry name" value="Glyas_Bleomycin-R_OHBP_Dase"/>
</dbReference>
<dbReference type="CDD" id="cd09012">
    <property type="entry name" value="VOC_like"/>
    <property type="match status" value="1"/>
</dbReference>
<gene>
    <name evidence="2" type="ORF">D2V17_03540</name>
</gene>
<dbReference type="PROSITE" id="PS51819">
    <property type="entry name" value="VOC"/>
    <property type="match status" value="1"/>
</dbReference>
<dbReference type="InterPro" id="IPR037523">
    <property type="entry name" value="VOC_core"/>
</dbReference>
<evidence type="ECO:0000313" key="2">
    <source>
        <dbReference type="EMBL" id="RIV91134.1"/>
    </source>
</evidence>
<dbReference type="Gene3D" id="3.10.180.10">
    <property type="entry name" value="2,3-Dihydroxybiphenyl 1,2-Dioxygenase, domain 1"/>
    <property type="match status" value="1"/>
</dbReference>
<keyword evidence="2" id="KW-0456">Lyase</keyword>
<proteinExistence type="predicted"/>
<dbReference type="PANTHER" id="PTHR36503">
    <property type="entry name" value="BLR2520 PROTEIN"/>
    <property type="match status" value="1"/>
</dbReference>
<accession>A0A3A1PDX8</accession>
<dbReference type="GO" id="GO:0016829">
    <property type="term" value="F:lyase activity"/>
    <property type="evidence" value="ECO:0007669"/>
    <property type="project" value="UniProtKB-KW"/>
</dbReference>
<dbReference type="InterPro" id="IPR004360">
    <property type="entry name" value="Glyas_Fos-R_dOase_dom"/>
</dbReference>
<dbReference type="RefSeq" id="WP_119591756.1">
    <property type="nucleotide sequence ID" value="NZ_QXFM01000027.1"/>
</dbReference>
<protein>
    <submittedName>
        <fullName evidence="2">Lactoylglutathione lyase</fullName>
    </submittedName>
</protein>
<name>A0A3A1PDX8_9SPHN</name>
<dbReference type="Proteomes" id="UP000265366">
    <property type="component" value="Unassembled WGS sequence"/>
</dbReference>
<organism evidence="2 3">
    <name type="scientific">Aurantiacibacter xanthus</name>
    <dbReference type="NCBI Taxonomy" id="1784712"/>
    <lineage>
        <taxon>Bacteria</taxon>
        <taxon>Pseudomonadati</taxon>
        <taxon>Pseudomonadota</taxon>
        <taxon>Alphaproteobacteria</taxon>
        <taxon>Sphingomonadales</taxon>
        <taxon>Erythrobacteraceae</taxon>
        <taxon>Aurantiacibacter</taxon>
    </lineage>
</organism>